<evidence type="ECO:0000256" key="3">
    <source>
        <dbReference type="ARBA" id="ARBA00022692"/>
    </source>
</evidence>
<keyword evidence="3 6" id="KW-0812">Transmembrane</keyword>
<gene>
    <name evidence="8" type="ORF">HELGO_WM13621</name>
</gene>
<dbReference type="EMBL" id="CACVAW010000023">
    <property type="protein sequence ID" value="CAA6806436.1"/>
    <property type="molecule type" value="Genomic_DNA"/>
</dbReference>
<feature type="transmembrane region" description="Helical" evidence="6">
    <location>
        <begin position="210"/>
        <end position="228"/>
    </location>
</feature>
<evidence type="ECO:0000259" key="7">
    <source>
        <dbReference type="Pfam" id="PF00892"/>
    </source>
</evidence>
<feature type="domain" description="EamA" evidence="7">
    <location>
        <begin position="152"/>
        <end position="258"/>
    </location>
</feature>
<dbReference type="SUPFAM" id="SSF103481">
    <property type="entry name" value="Multidrug resistance efflux transporter EmrE"/>
    <property type="match status" value="2"/>
</dbReference>
<feature type="transmembrane region" description="Helical" evidence="6">
    <location>
        <begin position="98"/>
        <end position="114"/>
    </location>
</feature>
<feature type="transmembrane region" description="Helical" evidence="6">
    <location>
        <begin position="7"/>
        <end position="28"/>
    </location>
</feature>
<evidence type="ECO:0000256" key="2">
    <source>
        <dbReference type="ARBA" id="ARBA00022475"/>
    </source>
</evidence>
<keyword evidence="5 6" id="KW-0472">Membrane</keyword>
<comment type="subcellular location">
    <subcellularLocation>
        <location evidence="1">Cell membrane</location>
        <topology evidence="1">Multi-pass membrane protein</topology>
    </subcellularLocation>
</comment>
<dbReference type="PANTHER" id="PTHR32322:SF18">
    <property type="entry name" value="S-ADENOSYLMETHIONINE_S-ADENOSYLHOMOCYSTEINE TRANSPORTER"/>
    <property type="match status" value="1"/>
</dbReference>
<feature type="transmembrane region" description="Helical" evidence="6">
    <location>
        <begin position="34"/>
        <end position="54"/>
    </location>
</feature>
<organism evidence="8">
    <name type="scientific">uncultured Campylobacterales bacterium</name>
    <dbReference type="NCBI Taxonomy" id="352960"/>
    <lineage>
        <taxon>Bacteria</taxon>
        <taxon>Pseudomonadati</taxon>
        <taxon>Campylobacterota</taxon>
        <taxon>Epsilonproteobacteria</taxon>
        <taxon>Campylobacterales</taxon>
        <taxon>environmental samples</taxon>
    </lineage>
</organism>
<dbReference type="AlphaFoldDB" id="A0A6S6SP16"/>
<keyword evidence="4 6" id="KW-1133">Transmembrane helix</keyword>
<reference evidence="8" key="1">
    <citation type="submission" date="2020-01" db="EMBL/GenBank/DDBJ databases">
        <authorList>
            <person name="Meier V. D."/>
            <person name="Meier V D."/>
        </authorList>
    </citation>
    <scope>NUCLEOTIDE SEQUENCE</scope>
    <source>
        <strain evidence="8">HLG_WM_MAG_12</strain>
    </source>
</reference>
<proteinExistence type="predicted"/>
<evidence type="ECO:0000256" key="5">
    <source>
        <dbReference type="ARBA" id="ARBA00023136"/>
    </source>
</evidence>
<feature type="transmembrane region" description="Helical" evidence="6">
    <location>
        <begin position="240"/>
        <end position="260"/>
    </location>
</feature>
<accession>A0A6S6SP16</accession>
<name>A0A6S6SP16_9BACT</name>
<feature type="transmembrane region" description="Helical" evidence="6">
    <location>
        <begin position="179"/>
        <end position="198"/>
    </location>
</feature>
<dbReference type="GO" id="GO:0005886">
    <property type="term" value="C:plasma membrane"/>
    <property type="evidence" value="ECO:0007669"/>
    <property type="project" value="UniProtKB-SubCell"/>
</dbReference>
<evidence type="ECO:0000256" key="4">
    <source>
        <dbReference type="ARBA" id="ARBA00022989"/>
    </source>
</evidence>
<dbReference type="PANTHER" id="PTHR32322">
    <property type="entry name" value="INNER MEMBRANE TRANSPORTER"/>
    <property type="match status" value="1"/>
</dbReference>
<sequence length="261" mass="30139">MNISQKANILGILTIFIWSGTTIVMVMLKQLPVMQFLFCIMFLVSSTGIVILKFKKKSFRLVFDVPKTLIFICVFGILVNYLFYFLALQNAPAREVNLINYLWPLMIVIFVAFLPRGKFSIPHFIGALFGLSITFWIISKDGINFEWKYLDGYIYVFLGAFTWSVYSVLLKLYDNISTFSVSLFSFIVGVISLVLHLIYETTYIPNLKELFFIFYMGIVNIGGGIYMWDYAMKRGNQSFLAMLSYSIPILSTLWLVIFNIK</sequence>
<feature type="domain" description="EamA" evidence="7">
    <location>
        <begin position="6"/>
        <end position="138"/>
    </location>
</feature>
<feature type="transmembrane region" description="Helical" evidence="6">
    <location>
        <begin position="153"/>
        <end position="172"/>
    </location>
</feature>
<evidence type="ECO:0000313" key="8">
    <source>
        <dbReference type="EMBL" id="CAA6806436.1"/>
    </source>
</evidence>
<dbReference type="InterPro" id="IPR037185">
    <property type="entry name" value="EmrE-like"/>
</dbReference>
<evidence type="ECO:0000256" key="1">
    <source>
        <dbReference type="ARBA" id="ARBA00004651"/>
    </source>
</evidence>
<dbReference type="InterPro" id="IPR050638">
    <property type="entry name" value="AA-Vitamin_Transporters"/>
</dbReference>
<protein>
    <submittedName>
        <fullName evidence="8">Permease of the drug/metabolite transporter (DMT) superfamily</fullName>
    </submittedName>
</protein>
<keyword evidence="2" id="KW-1003">Cell membrane</keyword>
<evidence type="ECO:0000256" key="6">
    <source>
        <dbReference type="SAM" id="Phobius"/>
    </source>
</evidence>
<dbReference type="InterPro" id="IPR000620">
    <property type="entry name" value="EamA_dom"/>
</dbReference>
<feature type="transmembrane region" description="Helical" evidence="6">
    <location>
        <begin position="66"/>
        <end position="86"/>
    </location>
</feature>
<feature type="transmembrane region" description="Helical" evidence="6">
    <location>
        <begin position="121"/>
        <end position="138"/>
    </location>
</feature>
<dbReference type="Pfam" id="PF00892">
    <property type="entry name" value="EamA"/>
    <property type="match status" value="2"/>
</dbReference>